<gene>
    <name evidence="1" type="ORF">EV421DRAFT_169063</name>
</gene>
<dbReference type="EMBL" id="JAUEPT010000114">
    <property type="protein sequence ID" value="KAK0431448.1"/>
    <property type="molecule type" value="Genomic_DNA"/>
</dbReference>
<accession>A0AA39MF25</accession>
<name>A0AA39MF25_9AGAR</name>
<reference evidence="1" key="1">
    <citation type="submission" date="2023-06" db="EMBL/GenBank/DDBJ databases">
        <authorList>
            <consortium name="Lawrence Berkeley National Laboratory"/>
            <person name="Ahrendt S."/>
            <person name="Sahu N."/>
            <person name="Indic B."/>
            <person name="Wong-Bajracharya J."/>
            <person name="Merenyi Z."/>
            <person name="Ke H.-M."/>
            <person name="Monk M."/>
            <person name="Kocsube S."/>
            <person name="Drula E."/>
            <person name="Lipzen A."/>
            <person name="Balint B."/>
            <person name="Henrissat B."/>
            <person name="Andreopoulos B."/>
            <person name="Martin F.M."/>
            <person name="Harder C.B."/>
            <person name="Rigling D."/>
            <person name="Ford K.L."/>
            <person name="Foster G.D."/>
            <person name="Pangilinan J."/>
            <person name="Papanicolaou A."/>
            <person name="Barry K."/>
            <person name="LaButti K."/>
            <person name="Viragh M."/>
            <person name="Koriabine M."/>
            <person name="Yan M."/>
            <person name="Riley R."/>
            <person name="Champramary S."/>
            <person name="Plett K.L."/>
            <person name="Tsai I.J."/>
            <person name="Slot J."/>
            <person name="Sipos G."/>
            <person name="Plett J."/>
            <person name="Nagy L.G."/>
            <person name="Grigoriev I.V."/>
        </authorList>
    </citation>
    <scope>NUCLEOTIDE SEQUENCE</scope>
    <source>
        <strain evidence="1">FPL87.14</strain>
    </source>
</reference>
<evidence type="ECO:0000313" key="2">
    <source>
        <dbReference type="Proteomes" id="UP001175226"/>
    </source>
</evidence>
<keyword evidence="2" id="KW-1185">Reference proteome</keyword>
<protein>
    <submittedName>
        <fullName evidence="1">Uncharacterized protein</fullName>
    </submittedName>
</protein>
<dbReference type="AlphaFoldDB" id="A0AA39MF25"/>
<proteinExistence type="predicted"/>
<dbReference type="Proteomes" id="UP001175226">
    <property type="component" value="Unassembled WGS sequence"/>
</dbReference>
<sequence length="319" mass="35652">MRTRMISKLSSTLYPSLRCAGCSGVPGYWGLFCVSNLRKLSLKNQPWVSRPSLEDLCRILVDSKDTLECLELSFIVGLNDSEDVNDPPVPENRLVLPHVTRLELGYIGPCEAQQVLRQFDFPSLRGLRLQSSDEQAESSGLLMDLTTFVQIEQLSLLNLEEICVSPVADFPEGETVAEESLPVVLQLLLLSRGSLRVLMMRNRCEDFIRFLNYGNGASVEGASVNLSGLKKLVVQMRGPESVAVVSFLRERLEQGTINKVYAGPVLERMCRALKDSVQEEVESLGYQQSARESQVFFNWDFVVLNGVTQSVQKRVSLNT</sequence>
<organism evidence="1 2">
    <name type="scientific">Armillaria borealis</name>
    <dbReference type="NCBI Taxonomy" id="47425"/>
    <lineage>
        <taxon>Eukaryota</taxon>
        <taxon>Fungi</taxon>
        <taxon>Dikarya</taxon>
        <taxon>Basidiomycota</taxon>
        <taxon>Agaricomycotina</taxon>
        <taxon>Agaricomycetes</taxon>
        <taxon>Agaricomycetidae</taxon>
        <taxon>Agaricales</taxon>
        <taxon>Marasmiineae</taxon>
        <taxon>Physalacriaceae</taxon>
        <taxon>Armillaria</taxon>
    </lineage>
</organism>
<comment type="caution">
    <text evidence="1">The sequence shown here is derived from an EMBL/GenBank/DDBJ whole genome shotgun (WGS) entry which is preliminary data.</text>
</comment>
<evidence type="ECO:0000313" key="1">
    <source>
        <dbReference type="EMBL" id="KAK0431448.1"/>
    </source>
</evidence>